<dbReference type="Pfam" id="PF07969">
    <property type="entry name" value="Amidohydro_3"/>
    <property type="match status" value="1"/>
</dbReference>
<dbReference type="InterPro" id="IPR013108">
    <property type="entry name" value="Amidohydro_3"/>
</dbReference>
<keyword evidence="1" id="KW-0479">Metal-binding</keyword>
<sequence>MNIDLLLKGGVLPDGTIADIAIAGDTIVAIEPGIPAAAGEAIDISGNLVSPPFIDPHFHMDATLSYGLPRINSSGTLLEGIALWGELKPLLTEEAVIERALAYCDWAVSMGLLAIRSHVDTSDEHAMTGVRGVLAVRDIVRPYLDLQIVAFPQDGFYRAPRAREFTIQALDMGVDIVGGIPHFERTMEDGRRSVTELCEIAAERGLRVDMHCDETDDPMSRHIEQLAYETQRLGLQGRVNGSHLTSMHSMDNYYVSKLLPLMAEAEVSAVPNPLINITIQGRHDTYPKRRGLTRVPEMLEHGITVAWGQDCVLDPWYPLGTADMLDVAFMGLHVAQMTSPDDMRRCFDMVTTETAKIMGMEDYGLEKGKRASLVVLDAGDPIEAIRLRPDRLLVVSKGKVVARRDKQDTALALPGRPSAVSRRFRR</sequence>
<protein>
    <submittedName>
        <fullName evidence="4">Amidohydrolase family protein</fullName>
    </submittedName>
</protein>
<evidence type="ECO:0000259" key="3">
    <source>
        <dbReference type="Pfam" id="PF07969"/>
    </source>
</evidence>
<dbReference type="GO" id="GO:0035888">
    <property type="term" value="F:isoguanine deaminase activity"/>
    <property type="evidence" value="ECO:0007669"/>
    <property type="project" value="TreeGrafter"/>
</dbReference>
<dbReference type="Gene3D" id="3.20.20.140">
    <property type="entry name" value="Metal-dependent hydrolases"/>
    <property type="match status" value="1"/>
</dbReference>
<dbReference type="FunFam" id="3.20.20.140:FF:000019">
    <property type="entry name" value="Cytosine deaminase"/>
    <property type="match status" value="1"/>
</dbReference>
<reference evidence="4 5" key="1">
    <citation type="submission" date="2020-06" db="EMBL/GenBank/DDBJ databases">
        <title>Oricola thermophila sp. nov. isolated from a tidal sediments.</title>
        <authorList>
            <person name="Kwon K.K."/>
            <person name="Yang S.-H."/>
            <person name="Park M.-J."/>
        </authorList>
    </citation>
    <scope>NUCLEOTIDE SEQUENCE [LARGE SCALE GENOMIC DNA]</scope>
    <source>
        <strain evidence="4 5">MEBiC13590</strain>
    </source>
</reference>
<keyword evidence="5" id="KW-1185">Reference proteome</keyword>
<dbReference type="InterPro" id="IPR032466">
    <property type="entry name" value="Metal_Hydrolase"/>
</dbReference>
<dbReference type="InterPro" id="IPR011059">
    <property type="entry name" value="Metal-dep_hydrolase_composite"/>
</dbReference>
<dbReference type="SUPFAM" id="SSF51556">
    <property type="entry name" value="Metallo-dependent hydrolases"/>
    <property type="match status" value="1"/>
</dbReference>
<feature type="domain" description="Amidohydrolase 3" evidence="3">
    <location>
        <begin position="40"/>
        <end position="401"/>
    </location>
</feature>
<accession>A0A6N1V8E6</accession>
<dbReference type="AlphaFoldDB" id="A0A6N1V8E6"/>
<dbReference type="RefSeq" id="WP_175275080.1">
    <property type="nucleotide sequence ID" value="NZ_CP054836.1"/>
</dbReference>
<name>A0A6N1V8E6_9HYPH</name>
<dbReference type="Gene3D" id="2.30.40.10">
    <property type="entry name" value="Urease, subunit C, domain 1"/>
    <property type="match status" value="1"/>
</dbReference>
<evidence type="ECO:0000256" key="2">
    <source>
        <dbReference type="ARBA" id="ARBA00022801"/>
    </source>
</evidence>
<dbReference type="PANTHER" id="PTHR32027">
    <property type="entry name" value="CYTOSINE DEAMINASE"/>
    <property type="match status" value="1"/>
</dbReference>
<dbReference type="PANTHER" id="PTHR32027:SF0">
    <property type="entry name" value="CYTOSINE DEAMINASE"/>
    <property type="match status" value="1"/>
</dbReference>
<keyword evidence="2 4" id="KW-0378">Hydrolase</keyword>
<dbReference type="EMBL" id="CP054836">
    <property type="protein sequence ID" value="QKV17184.1"/>
    <property type="molecule type" value="Genomic_DNA"/>
</dbReference>
<evidence type="ECO:0000313" key="4">
    <source>
        <dbReference type="EMBL" id="QKV17184.1"/>
    </source>
</evidence>
<dbReference type="InterPro" id="IPR052349">
    <property type="entry name" value="Metallo-hydrolase_Enzymes"/>
</dbReference>
<dbReference type="GO" id="GO:0006209">
    <property type="term" value="P:cytosine catabolic process"/>
    <property type="evidence" value="ECO:0007669"/>
    <property type="project" value="TreeGrafter"/>
</dbReference>
<evidence type="ECO:0000256" key="1">
    <source>
        <dbReference type="ARBA" id="ARBA00022723"/>
    </source>
</evidence>
<dbReference type="GO" id="GO:0046872">
    <property type="term" value="F:metal ion binding"/>
    <property type="evidence" value="ECO:0007669"/>
    <property type="project" value="UniProtKB-KW"/>
</dbReference>
<organism evidence="4 5">
    <name type="scientific">Oricola thermophila</name>
    <dbReference type="NCBI Taxonomy" id="2742145"/>
    <lineage>
        <taxon>Bacteria</taxon>
        <taxon>Pseudomonadati</taxon>
        <taxon>Pseudomonadota</taxon>
        <taxon>Alphaproteobacteria</taxon>
        <taxon>Hyphomicrobiales</taxon>
        <taxon>Ahrensiaceae</taxon>
        <taxon>Oricola</taxon>
    </lineage>
</organism>
<dbReference type="Proteomes" id="UP000509367">
    <property type="component" value="Chromosome"/>
</dbReference>
<dbReference type="SUPFAM" id="SSF51338">
    <property type="entry name" value="Composite domain of metallo-dependent hydrolases"/>
    <property type="match status" value="1"/>
</dbReference>
<dbReference type="CDD" id="cd01293">
    <property type="entry name" value="Bact_CD"/>
    <property type="match status" value="1"/>
</dbReference>
<dbReference type="KEGG" id="orm:HTY61_01225"/>
<proteinExistence type="predicted"/>
<gene>
    <name evidence="4" type="ORF">HTY61_01225</name>
</gene>
<dbReference type="GO" id="GO:0004131">
    <property type="term" value="F:cytosine deaminase activity"/>
    <property type="evidence" value="ECO:0007669"/>
    <property type="project" value="TreeGrafter"/>
</dbReference>
<dbReference type="NCBIfam" id="NF005748">
    <property type="entry name" value="PRK07572.1"/>
    <property type="match status" value="1"/>
</dbReference>
<evidence type="ECO:0000313" key="5">
    <source>
        <dbReference type="Proteomes" id="UP000509367"/>
    </source>
</evidence>